<dbReference type="Gene3D" id="3.40.50.1820">
    <property type="entry name" value="alpha/beta hydrolase"/>
    <property type="match status" value="1"/>
</dbReference>
<dbReference type="SUPFAM" id="SSF53474">
    <property type="entry name" value="alpha/beta-Hydrolases"/>
    <property type="match status" value="1"/>
</dbReference>
<keyword evidence="5" id="KW-1185">Reference proteome</keyword>
<feature type="domain" description="AB hydrolase-1" evidence="3">
    <location>
        <begin position="222"/>
        <end position="555"/>
    </location>
</feature>
<feature type="region of interest" description="Disordered" evidence="2">
    <location>
        <begin position="145"/>
        <end position="195"/>
    </location>
</feature>
<dbReference type="GO" id="GO:0004623">
    <property type="term" value="F:phospholipase A2 activity"/>
    <property type="evidence" value="ECO:0007669"/>
    <property type="project" value="TreeGrafter"/>
</dbReference>
<dbReference type="PANTHER" id="PTHR42886">
    <property type="entry name" value="RE40534P-RELATED"/>
    <property type="match status" value="1"/>
</dbReference>
<feature type="compositionally biased region" description="Low complexity" evidence="2">
    <location>
        <begin position="164"/>
        <end position="185"/>
    </location>
</feature>
<dbReference type="Pfam" id="PF00561">
    <property type="entry name" value="Abhydrolase_1"/>
    <property type="match status" value="1"/>
</dbReference>
<dbReference type="GO" id="GO:0042171">
    <property type="term" value="F:lysophosphatidic acid acyltransferase activity"/>
    <property type="evidence" value="ECO:0007669"/>
    <property type="project" value="TreeGrafter"/>
</dbReference>
<dbReference type="GO" id="GO:0035965">
    <property type="term" value="P:cardiolipin acyl-chain remodeling"/>
    <property type="evidence" value="ECO:0007669"/>
    <property type="project" value="TreeGrafter"/>
</dbReference>
<reference evidence="5" key="2">
    <citation type="submission" date="2013-12" db="EMBL/GenBank/DDBJ databases">
        <title>Evolution of pathogenesis and genome organization in the Tremellales.</title>
        <authorList>
            <person name="Cuomo C."/>
            <person name="Litvintseva A."/>
            <person name="Heitman J."/>
            <person name="Chen Y."/>
            <person name="Sun S."/>
            <person name="Springer D."/>
            <person name="Dromer F."/>
            <person name="Young S."/>
            <person name="Zeng Q."/>
            <person name="Chapman S."/>
            <person name="Gujja S."/>
            <person name="Saif S."/>
            <person name="Birren B."/>
        </authorList>
    </citation>
    <scope>NUCLEOTIDE SEQUENCE [LARGE SCALE GENOMIC DNA]</scope>
    <source>
        <strain evidence="5">BCC8398</strain>
    </source>
</reference>
<dbReference type="InterPro" id="IPR000073">
    <property type="entry name" value="AB_hydrolase_1"/>
</dbReference>
<dbReference type="STRING" id="1296120.A0A1B9H1X3"/>
<reference evidence="4 5" key="1">
    <citation type="submission" date="2013-07" db="EMBL/GenBank/DDBJ databases">
        <title>The Genome Sequence of Cryptococcus heveanensis BCC8398.</title>
        <authorList>
            <consortium name="The Broad Institute Genome Sequencing Platform"/>
            <person name="Cuomo C."/>
            <person name="Litvintseva A."/>
            <person name="Chen Y."/>
            <person name="Heitman J."/>
            <person name="Sun S."/>
            <person name="Springer D."/>
            <person name="Dromer F."/>
            <person name="Young S.K."/>
            <person name="Zeng Q."/>
            <person name="Gargeya S."/>
            <person name="Fitzgerald M."/>
            <person name="Abouelleil A."/>
            <person name="Alvarado L."/>
            <person name="Berlin A.M."/>
            <person name="Chapman S.B."/>
            <person name="Dewar J."/>
            <person name="Goldberg J."/>
            <person name="Griggs A."/>
            <person name="Gujja S."/>
            <person name="Hansen M."/>
            <person name="Howarth C."/>
            <person name="Imamovic A."/>
            <person name="Larimer J."/>
            <person name="McCowan C."/>
            <person name="Murphy C."/>
            <person name="Pearson M."/>
            <person name="Priest M."/>
            <person name="Roberts A."/>
            <person name="Saif S."/>
            <person name="Shea T."/>
            <person name="Sykes S."/>
            <person name="Wortman J."/>
            <person name="Nusbaum C."/>
            <person name="Birren B."/>
        </authorList>
    </citation>
    <scope>NUCLEOTIDE SEQUENCE [LARGE SCALE GENOMIC DNA]</scope>
    <source>
        <strain evidence="4 5">BCC8398</strain>
    </source>
</reference>
<feature type="region of interest" description="Disordered" evidence="2">
    <location>
        <begin position="359"/>
        <end position="384"/>
    </location>
</feature>
<dbReference type="GO" id="GO:0005743">
    <property type="term" value="C:mitochondrial inner membrane"/>
    <property type="evidence" value="ECO:0007669"/>
    <property type="project" value="TreeGrafter"/>
</dbReference>
<name>A0A1B9H1X3_9TREE</name>
<sequence>MTTTPQPAHADTAVLVSPTRPGSAPPLRTETPPPPPSRAIPTDFRSSLSAWWSTSSYKEARLAEERLLRRMASFEPTPPSTLTESKGWFGLSRGTHNSAAASRADGAMPAMTAEQANMDDSEIGQIKEPISIKGTGLQATLRNVFIPTPNPADAPQHPADPRESSSSAASSSTDLSSAASASTSTHVKKHHCKHHKDKDGKLVDYINTLEVTSPENKQSKEAVVVLHGYAAALGFFFRNWESISVSSAATGRRTFFLDWLGMGLSSRPSPSLLASSANTPVPSRVARAEHFFLSSLESWRASVGVEKMVLVGHSLGGYLASAYAVRYPERVSGLVLVSPAGVPHGPEYVRYPLTAELGSRASQERRNEITSPPESPSELEDATNAADAEINSGGRAHEAKGEAKNWQKDSSMLRKGMMKFFVWGWERGLSPFMFLRGAGPLGPLWVGKYSARRFASQTEEDVRDLHAYIYGTSIMKGSGEYCISHILAPGAYARIPIVDRISRLKVPVTFMYGDNDWMDVEGGRASVEALKEAGNSNATCHVVPKAGHHLYLDNPEFTNKLLDHTIKAVPKLA</sequence>
<accession>A0A1B9H1X3</accession>
<feature type="region of interest" description="Disordered" evidence="2">
    <location>
        <begin position="1"/>
        <end position="43"/>
    </location>
</feature>
<feature type="compositionally biased region" description="Basic residues" evidence="2">
    <location>
        <begin position="186"/>
        <end position="195"/>
    </location>
</feature>
<comment type="similarity">
    <text evidence="1">Belongs to the peptidase S33 family. ABHD4/ABHD5 subfamily.</text>
</comment>
<dbReference type="AlphaFoldDB" id="A0A1B9H1X3"/>
<evidence type="ECO:0000256" key="2">
    <source>
        <dbReference type="SAM" id="MobiDB-lite"/>
    </source>
</evidence>
<dbReference type="OrthoDB" id="7457040at2759"/>
<evidence type="ECO:0000313" key="4">
    <source>
        <dbReference type="EMBL" id="OCF37260.1"/>
    </source>
</evidence>
<gene>
    <name evidence="4" type="ORF">I316_01168</name>
</gene>
<proteinExistence type="inferred from homology"/>
<evidence type="ECO:0000256" key="1">
    <source>
        <dbReference type="ARBA" id="ARBA00038097"/>
    </source>
</evidence>
<evidence type="ECO:0000313" key="5">
    <source>
        <dbReference type="Proteomes" id="UP000092666"/>
    </source>
</evidence>
<evidence type="ECO:0000259" key="3">
    <source>
        <dbReference type="Pfam" id="PF00561"/>
    </source>
</evidence>
<protein>
    <submittedName>
        <fullName evidence="4">Cardiolipin-specific phospholipase</fullName>
    </submittedName>
</protein>
<dbReference type="Proteomes" id="UP000092666">
    <property type="component" value="Unassembled WGS sequence"/>
</dbReference>
<dbReference type="InterPro" id="IPR029058">
    <property type="entry name" value="AB_hydrolase_fold"/>
</dbReference>
<dbReference type="GO" id="GO:0055088">
    <property type="term" value="P:lipid homeostasis"/>
    <property type="evidence" value="ECO:0007669"/>
    <property type="project" value="TreeGrafter"/>
</dbReference>
<organism evidence="4 5">
    <name type="scientific">Kwoniella heveanensis BCC8398</name>
    <dbReference type="NCBI Taxonomy" id="1296120"/>
    <lineage>
        <taxon>Eukaryota</taxon>
        <taxon>Fungi</taxon>
        <taxon>Dikarya</taxon>
        <taxon>Basidiomycota</taxon>
        <taxon>Agaricomycotina</taxon>
        <taxon>Tremellomycetes</taxon>
        <taxon>Tremellales</taxon>
        <taxon>Cryptococcaceae</taxon>
        <taxon>Kwoniella</taxon>
    </lineage>
</organism>
<dbReference type="GO" id="GO:0006654">
    <property type="term" value="P:phosphatidic acid biosynthetic process"/>
    <property type="evidence" value="ECO:0007669"/>
    <property type="project" value="TreeGrafter"/>
</dbReference>
<dbReference type="EMBL" id="KI669493">
    <property type="protein sequence ID" value="OCF37260.1"/>
    <property type="molecule type" value="Genomic_DNA"/>
</dbReference>
<dbReference type="PANTHER" id="PTHR42886:SF29">
    <property type="entry name" value="PUMMELIG, ISOFORM A"/>
    <property type="match status" value="1"/>
</dbReference>